<sequence>MILSASDIQAKEKTIDGIKIRWGVTWNQDQFDLGEYNITSTHATINQETPGGFVGSTKFPIAVIFPETLMSSWLFRQAYFDFTDTPQTKDIPPVPDVEMYQLLDLALKSNSDLIYLTQKSAIRDYLKENFLTKYLSSSQISTLPTNWAISNNIKRRAAAFGYMWGFFVPIGEMHRFLKFGIGLGIGILDNKININLCDSYTLSIKYKMVDEEKQLEDTLEGKCNNSYNLESVSYTDTVLSIGTHITLWERVSKDSIWSIFAMDVASITSLYRDDKLKTVDGKYANFSTG</sequence>
<name>A0A382KK61_9ZZZZ</name>
<feature type="non-terminal residue" evidence="1">
    <location>
        <position position="289"/>
    </location>
</feature>
<gene>
    <name evidence="1" type="ORF">METZ01_LOCUS277473</name>
</gene>
<dbReference type="EMBL" id="UINC01081088">
    <property type="protein sequence ID" value="SVC24619.1"/>
    <property type="molecule type" value="Genomic_DNA"/>
</dbReference>
<reference evidence="1" key="1">
    <citation type="submission" date="2018-05" db="EMBL/GenBank/DDBJ databases">
        <authorList>
            <person name="Lanie J.A."/>
            <person name="Ng W.-L."/>
            <person name="Kazmierczak K.M."/>
            <person name="Andrzejewski T.M."/>
            <person name="Davidsen T.M."/>
            <person name="Wayne K.J."/>
            <person name="Tettelin H."/>
            <person name="Glass J.I."/>
            <person name="Rusch D."/>
            <person name="Podicherti R."/>
            <person name="Tsui H.-C.T."/>
            <person name="Winkler M.E."/>
        </authorList>
    </citation>
    <scope>NUCLEOTIDE SEQUENCE</scope>
</reference>
<protein>
    <submittedName>
        <fullName evidence="1">Uncharacterized protein</fullName>
    </submittedName>
</protein>
<organism evidence="1">
    <name type="scientific">marine metagenome</name>
    <dbReference type="NCBI Taxonomy" id="408172"/>
    <lineage>
        <taxon>unclassified sequences</taxon>
        <taxon>metagenomes</taxon>
        <taxon>ecological metagenomes</taxon>
    </lineage>
</organism>
<evidence type="ECO:0000313" key="1">
    <source>
        <dbReference type="EMBL" id="SVC24619.1"/>
    </source>
</evidence>
<proteinExistence type="predicted"/>
<accession>A0A382KK61</accession>
<dbReference type="AlphaFoldDB" id="A0A382KK61"/>